<dbReference type="STRING" id="83656.B1H18_05910"/>
<reference evidence="1 2" key="1">
    <citation type="submission" date="2017-02" db="EMBL/GenBank/DDBJ databases">
        <title>Draft Genome Sequence of Streptomyces tsukubaensis F601, a Producer of the immunosuppressant tacrolimus FK506.</title>
        <authorList>
            <person name="Zong G."/>
            <person name="Zhong C."/>
            <person name="Fu J."/>
            <person name="Qin R."/>
            <person name="Cao G."/>
        </authorList>
    </citation>
    <scope>NUCLEOTIDE SEQUENCE [LARGE SCALE GENOMIC DNA]</scope>
    <source>
        <strain evidence="1 2">F601</strain>
    </source>
</reference>
<comment type="caution">
    <text evidence="1">The sequence shown here is derived from an EMBL/GenBank/DDBJ whole genome shotgun (WGS) entry which is preliminary data.</text>
</comment>
<evidence type="ECO:0008006" key="3">
    <source>
        <dbReference type="Google" id="ProtNLM"/>
    </source>
</evidence>
<protein>
    <recommendedName>
        <fullName evidence="3">WXG100 family type VII secretion target</fullName>
    </recommendedName>
</protein>
<name>A0A1V4ADQ1_9ACTN</name>
<dbReference type="EMBL" id="MVFC01000003">
    <property type="protein sequence ID" value="OON81685.1"/>
    <property type="molecule type" value="Genomic_DNA"/>
</dbReference>
<sequence length="114" mass="12669">MAGEYAANVSGVMAGSKHMDDAVRGAEELGPRFETNWDMTEGWWGEEGSDDFADQIGPQCREEKERVVRTAKDIVAGFLALVDAVAQEAVNVQRPQFQALEDIQTQHVESETRR</sequence>
<evidence type="ECO:0000313" key="1">
    <source>
        <dbReference type="EMBL" id="OON81685.1"/>
    </source>
</evidence>
<dbReference type="AlphaFoldDB" id="A0A1V4ADQ1"/>
<dbReference type="OrthoDB" id="4228725at2"/>
<dbReference type="Proteomes" id="UP000190539">
    <property type="component" value="Unassembled WGS sequence"/>
</dbReference>
<evidence type="ECO:0000313" key="2">
    <source>
        <dbReference type="Proteomes" id="UP000190539"/>
    </source>
</evidence>
<keyword evidence="2" id="KW-1185">Reference proteome</keyword>
<organism evidence="1 2">
    <name type="scientific">Streptomyces tsukubensis</name>
    <dbReference type="NCBI Taxonomy" id="83656"/>
    <lineage>
        <taxon>Bacteria</taxon>
        <taxon>Bacillati</taxon>
        <taxon>Actinomycetota</taxon>
        <taxon>Actinomycetes</taxon>
        <taxon>Kitasatosporales</taxon>
        <taxon>Streptomycetaceae</taxon>
        <taxon>Streptomyces</taxon>
    </lineage>
</organism>
<accession>A0A1V4ADQ1</accession>
<dbReference type="RefSeq" id="WP_077965450.1">
    <property type="nucleotide sequence ID" value="NZ_CP045178.1"/>
</dbReference>
<proteinExistence type="predicted"/>
<gene>
    <name evidence="1" type="ORF">B1H18_05910</name>
</gene>